<dbReference type="EMBL" id="CP063362">
    <property type="protein sequence ID" value="QRG07742.1"/>
    <property type="molecule type" value="Genomic_DNA"/>
</dbReference>
<feature type="region of interest" description="Disordered" evidence="1">
    <location>
        <begin position="64"/>
        <end position="107"/>
    </location>
</feature>
<keyword evidence="3" id="KW-1185">Reference proteome</keyword>
<dbReference type="Proteomes" id="UP000596427">
    <property type="component" value="Chromosome"/>
</dbReference>
<accession>A0A974PQ89</accession>
<evidence type="ECO:0000313" key="3">
    <source>
        <dbReference type="Proteomes" id="UP000596427"/>
    </source>
</evidence>
<feature type="compositionally biased region" description="Acidic residues" evidence="1">
    <location>
        <begin position="97"/>
        <end position="107"/>
    </location>
</feature>
<feature type="compositionally biased region" description="Basic and acidic residues" evidence="1">
    <location>
        <begin position="64"/>
        <end position="74"/>
    </location>
</feature>
<feature type="region of interest" description="Disordered" evidence="1">
    <location>
        <begin position="1"/>
        <end position="49"/>
    </location>
</feature>
<feature type="compositionally biased region" description="Low complexity" evidence="1">
    <location>
        <begin position="31"/>
        <end position="49"/>
    </location>
</feature>
<sequence length="107" mass="10760">MTSRTAAQTTKAEADARLDEALAESFPASDPPAIARATPPAAPKAEAAGATAATAAAATAATCERKARDSRTLDEALDESFPASDPPSIVQPHGPDADADADDCPMP</sequence>
<dbReference type="RefSeq" id="WP_203194655.1">
    <property type="nucleotide sequence ID" value="NZ_CP063362.1"/>
</dbReference>
<protein>
    <submittedName>
        <fullName evidence="2">Uncharacterized protein</fullName>
    </submittedName>
</protein>
<reference evidence="2 3" key="1">
    <citation type="submission" date="2020-10" db="EMBL/GenBank/DDBJ databases">
        <title>Degradation of 1,4-Dioxane by Xanthobacter sp. YN2, via a Novel Group-2 Soluble Di-Iron Monooxygenase.</title>
        <authorList>
            <person name="Ma F."/>
            <person name="Wang Y."/>
            <person name="Yang J."/>
            <person name="Guo H."/>
            <person name="Su D."/>
            <person name="Yu L."/>
        </authorList>
    </citation>
    <scope>NUCLEOTIDE SEQUENCE [LARGE SCALE GENOMIC DNA]</scope>
    <source>
        <strain evidence="2 3">YN2</strain>
    </source>
</reference>
<evidence type="ECO:0000313" key="2">
    <source>
        <dbReference type="EMBL" id="QRG07742.1"/>
    </source>
</evidence>
<feature type="compositionally biased region" description="Polar residues" evidence="1">
    <location>
        <begin position="1"/>
        <end position="11"/>
    </location>
</feature>
<dbReference type="AlphaFoldDB" id="A0A974PQ89"/>
<proteinExistence type="predicted"/>
<name>A0A974PQ89_9HYPH</name>
<dbReference type="KEGG" id="xdi:EZH22_04975"/>
<evidence type="ECO:0000256" key="1">
    <source>
        <dbReference type="SAM" id="MobiDB-lite"/>
    </source>
</evidence>
<gene>
    <name evidence="2" type="ORF">EZH22_04975</name>
</gene>
<organism evidence="2 3">
    <name type="scientific">Xanthobacter dioxanivorans</name>
    <dbReference type="NCBI Taxonomy" id="2528964"/>
    <lineage>
        <taxon>Bacteria</taxon>
        <taxon>Pseudomonadati</taxon>
        <taxon>Pseudomonadota</taxon>
        <taxon>Alphaproteobacteria</taxon>
        <taxon>Hyphomicrobiales</taxon>
        <taxon>Xanthobacteraceae</taxon>
        <taxon>Xanthobacter</taxon>
    </lineage>
</organism>